<name>A0ABV2AHD2_9EUKA</name>
<keyword evidence="12" id="KW-0539">Nucleus</keyword>
<dbReference type="Gene3D" id="1.10.1410.10">
    <property type="match status" value="1"/>
</dbReference>
<dbReference type="CDD" id="cd05402">
    <property type="entry name" value="NT_PAP_TUTase"/>
    <property type="match status" value="1"/>
</dbReference>
<dbReference type="Pfam" id="PF04928">
    <property type="entry name" value="PAP_central"/>
    <property type="match status" value="1"/>
</dbReference>
<dbReference type="SUPFAM" id="SSF81301">
    <property type="entry name" value="Nucleotidyltransferase"/>
    <property type="match status" value="1"/>
</dbReference>
<evidence type="ECO:0000313" key="16">
    <source>
        <dbReference type="Proteomes" id="UP001439008"/>
    </source>
</evidence>
<evidence type="ECO:0000259" key="14">
    <source>
        <dbReference type="Pfam" id="PF20750"/>
    </source>
</evidence>
<reference evidence="15 16" key="1">
    <citation type="journal article" date="2024" name="BMC Biol.">
        <title>Comparative genomics of Ascetosporea gives new insight into the evolutionary basis for animal parasitism in Rhizaria.</title>
        <authorList>
            <person name="Hiltunen Thoren M."/>
            <person name="Onut-Brannstrom I."/>
            <person name="Alfjorden A."/>
            <person name="Peckova H."/>
            <person name="Swords F."/>
            <person name="Hooper C."/>
            <person name="Holzer A.S."/>
            <person name="Bass D."/>
            <person name="Burki F."/>
        </authorList>
    </citation>
    <scope>NUCLEOTIDE SEQUENCE [LARGE SCALE GENOMIC DNA]</scope>
    <source>
        <strain evidence="15">20-A016</strain>
    </source>
</reference>
<evidence type="ECO:0000256" key="1">
    <source>
        <dbReference type="ARBA" id="ARBA00001936"/>
    </source>
</evidence>
<feature type="domain" description="Poly(A) polymerase nucleotidyltransferase" evidence="14">
    <location>
        <begin position="16"/>
        <end position="222"/>
    </location>
</feature>
<gene>
    <name evidence="15" type="ORF">MHBO_000706</name>
</gene>
<evidence type="ECO:0000256" key="5">
    <source>
        <dbReference type="ARBA" id="ARBA00012388"/>
    </source>
</evidence>
<dbReference type="EC" id="2.7.7.19" evidence="5"/>
<evidence type="ECO:0000256" key="10">
    <source>
        <dbReference type="ARBA" id="ARBA00022840"/>
    </source>
</evidence>
<comment type="subcellular location">
    <subcellularLocation>
        <location evidence="3">Nucleus</location>
    </subcellularLocation>
</comment>
<dbReference type="EMBL" id="JBDODL010000129">
    <property type="protein sequence ID" value="MES1918803.1"/>
    <property type="molecule type" value="Genomic_DNA"/>
</dbReference>
<comment type="similarity">
    <text evidence="4">Belongs to the poly(A) polymerase family.</text>
</comment>
<sequence>MIPSNTIDFEKQKTIGITEPISLDGPNELETKLDELFEKTLSKISPPESEEDKSKQKRILNELSQIFINWLRNATKKRDGNASNAEHNNAISDSSEFAHTAPLVYTYGSFRLGVHERGADIDTLLIGPNNVTHSMFFEDLCATVLEKHEKVTEFSTAPNAFVPIAKFVYDGVSIDLIYAQTSKMVLDESFDIHDDEVMRAVIPQTIRSLNGVRVTDLLLDLVPNKSVFRKAVRFLKIWAKRRGIYGNSIGYLGGVSYSIMAGRICQLYPKANTAMILKQFFEIYDLWHWPTPVCLTHIRMDGPGDHAVWNREVQIYCKIYA</sequence>
<dbReference type="PANTHER" id="PTHR10682:SF10">
    <property type="entry name" value="POLYNUCLEOTIDE ADENYLYLTRANSFERASE"/>
    <property type="match status" value="1"/>
</dbReference>
<dbReference type="InterPro" id="IPR007012">
    <property type="entry name" value="PolA_pol_cen_dom"/>
</dbReference>
<keyword evidence="11" id="KW-0460">Magnesium</keyword>
<evidence type="ECO:0000256" key="12">
    <source>
        <dbReference type="ARBA" id="ARBA00023242"/>
    </source>
</evidence>
<keyword evidence="9" id="KW-0547">Nucleotide-binding</keyword>
<evidence type="ECO:0000256" key="7">
    <source>
        <dbReference type="ARBA" id="ARBA00022679"/>
    </source>
</evidence>
<keyword evidence="7" id="KW-0808">Transferase</keyword>
<evidence type="ECO:0000256" key="9">
    <source>
        <dbReference type="ARBA" id="ARBA00022741"/>
    </source>
</evidence>
<dbReference type="InterPro" id="IPR043519">
    <property type="entry name" value="NT_sf"/>
</dbReference>
<dbReference type="PANTHER" id="PTHR10682">
    <property type="entry name" value="POLY A POLYMERASE"/>
    <property type="match status" value="1"/>
</dbReference>
<keyword evidence="6" id="KW-0507">mRNA processing</keyword>
<keyword evidence="8" id="KW-0479">Metal-binding</keyword>
<evidence type="ECO:0000256" key="6">
    <source>
        <dbReference type="ARBA" id="ARBA00022664"/>
    </source>
</evidence>
<dbReference type="InterPro" id="IPR048840">
    <property type="entry name" value="PolA_pol_NTPase"/>
</dbReference>
<evidence type="ECO:0000256" key="11">
    <source>
        <dbReference type="ARBA" id="ARBA00022842"/>
    </source>
</evidence>
<comment type="cofactor">
    <cofactor evidence="1">
        <name>Mn(2+)</name>
        <dbReference type="ChEBI" id="CHEBI:29035"/>
    </cofactor>
</comment>
<evidence type="ECO:0000256" key="2">
    <source>
        <dbReference type="ARBA" id="ARBA00001946"/>
    </source>
</evidence>
<evidence type="ECO:0000256" key="4">
    <source>
        <dbReference type="ARBA" id="ARBA00010912"/>
    </source>
</evidence>
<evidence type="ECO:0000256" key="3">
    <source>
        <dbReference type="ARBA" id="ARBA00004123"/>
    </source>
</evidence>
<dbReference type="SUPFAM" id="SSF81631">
    <property type="entry name" value="PAP/OAS1 substrate-binding domain"/>
    <property type="match status" value="1"/>
</dbReference>
<dbReference type="Gene3D" id="3.30.460.10">
    <property type="entry name" value="Beta Polymerase, domain 2"/>
    <property type="match status" value="1"/>
</dbReference>
<feature type="non-terminal residue" evidence="15">
    <location>
        <position position="321"/>
    </location>
</feature>
<organism evidence="15 16">
    <name type="scientific">Bonamia ostreae</name>
    <dbReference type="NCBI Taxonomy" id="126728"/>
    <lineage>
        <taxon>Eukaryota</taxon>
        <taxon>Sar</taxon>
        <taxon>Rhizaria</taxon>
        <taxon>Endomyxa</taxon>
        <taxon>Ascetosporea</taxon>
        <taxon>Haplosporida</taxon>
        <taxon>Bonamia</taxon>
    </lineage>
</organism>
<proteinExistence type="inferred from homology"/>
<evidence type="ECO:0000313" key="15">
    <source>
        <dbReference type="EMBL" id="MES1918803.1"/>
    </source>
</evidence>
<evidence type="ECO:0000259" key="13">
    <source>
        <dbReference type="Pfam" id="PF04928"/>
    </source>
</evidence>
<keyword evidence="10" id="KW-0067">ATP-binding</keyword>
<feature type="domain" description="Poly(A) polymerase central" evidence="13">
    <location>
        <begin position="227"/>
        <end position="314"/>
    </location>
</feature>
<dbReference type="Proteomes" id="UP001439008">
    <property type="component" value="Unassembled WGS sequence"/>
</dbReference>
<comment type="cofactor">
    <cofactor evidence="2">
        <name>Mg(2+)</name>
        <dbReference type="ChEBI" id="CHEBI:18420"/>
    </cofactor>
</comment>
<accession>A0ABV2AHD2</accession>
<keyword evidence="16" id="KW-1185">Reference proteome</keyword>
<protein>
    <recommendedName>
        <fullName evidence="5">polynucleotide adenylyltransferase</fullName>
        <ecNumber evidence="5">2.7.7.19</ecNumber>
    </recommendedName>
</protein>
<evidence type="ECO:0000256" key="8">
    <source>
        <dbReference type="ARBA" id="ARBA00022723"/>
    </source>
</evidence>
<comment type="caution">
    <text evidence="15">The sequence shown here is derived from an EMBL/GenBank/DDBJ whole genome shotgun (WGS) entry which is preliminary data.</text>
</comment>
<dbReference type="Pfam" id="PF20750">
    <property type="entry name" value="PAP_NTPase"/>
    <property type="match status" value="1"/>
</dbReference>